<evidence type="ECO:0000256" key="3">
    <source>
        <dbReference type="ARBA" id="ARBA00022475"/>
    </source>
</evidence>
<dbReference type="GO" id="GO:0005886">
    <property type="term" value="C:plasma membrane"/>
    <property type="evidence" value="ECO:0007669"/>
    <property type="project" value="UniProtKB-SubCell"/>
</dbReference>
<gene>
    <name evidence="12" type="ORF">TIFTF001_038691</name>
</gene>
<dbReference type="AlphaFoldDB" id="A0AA88EBY5"/>
<dbReference type="SUPFAM" id="SSF52058">
    <property type="entry name" value="L domain-like"/>
    <property type="match status" value="2"/>
</dbReference>
<dbReference type="EMBL" id="BTGU01000897">
    <property type="protein sequence ID" value="GMN69646.1"/>
    <property type="molecule type" value="Genomic_DNA"/>
</dbReference>
<keyword evidence="6" id="KW-0732">Signal</keyword>
<keyword evidence="7" id="KW-0677">Repeat</keyword>
<reference evidence="12" key="1">
    <citation type="submission" date="2023-07" db="EMBL/GenBank/DDBJ databases">
        <title>draft genome sequence of fig (Ficus carica).</title>
        <authorList>
            <person name="Takahashi T."/>
            <person name="Nishimura K."/>
        </authorList>
    </citation>
    <scope>NUCLEOTIDE SEQUENCE</scope>
</reference>
<evidence type="ECO:0000313" key="12">
    <source>
        <dbReference type="EMBL" id="GMN69646.1"/>
    </source>
</evidence>
<proteinExistence type="inferred from homology"/>
<evidence type="ECO:0000256" key="5">
    <source>
        <dbReference type="ARBA" id="ARBA00022692"/>
    </source>
</evidence>
<dbReference type="FunFam" id="3.80.10.10:FF:000095">
    <property type="entry name" value="LRR receptor-like serine/threonine-protein kinase GSO1"/>
    <property type="match status" value="1"/>
</dbReference>
<sequence>MAALTYLDLSVNGLKGSIPQSFGNMTSLSYLDLSENESEGSINPLSFGNMTALEYLDLSTNQLEGEIPKSIWKACTLRELRAYDNNLSGELHLAESSSRCAHFPLERLDLGNNQIIGSLPNFTVYPSLKTLRLGSNKLDGVVSKFAFPLSKLEILDISENSVSGVISEAHFSKLANLRVLDLSSNSELVFEIRPDWIPPFQLEEINLGSLNLGPQFPKWLRTQKSYTVLHISNSRISSSVPDWLWNNINSRGLNLSNDNTNYSVGGALDIDLSSNQLEGPIPLFELQIHFLYLFNNSFSRINSQCNVTQFVPLRYLDISNNQLSGELPDCWSSAEGLEILNLANNNFVGKIPISIGFLTSIDTLHLSNNHLTGKLPSSLINCTLLKIFDVGENKLLGPIPEWTGRSLTNLVVLSLRSNNFQGSIPSRLCHLQSLQLLDLSSNNLSSSIPTCLGNITAMKRISSSPNIGPQLPYMGENDPGKAFGNQKLRLVWKGLVNDLKNLV</sequence>
<keyword evidence="5" id="KW-0812">Transmembrane</keyword>
<dbReference type="PANTHER" id="PTHR48063">
    <property type="entry name" value="LRR RECEPTOR-LIKE KINASE"/>
    <property type="match status" value="1"/>
</dbReference>
<evidence type="ECO:0000313" key="13">
    <source>
        <dbReference type="Proteomes" id="UP001187192"/>
    </source>
</evidence>
<evidence type="ECO:0000256" key="4">
    <source>
        <dbReference type="ARBA" id="ARBA00022614"/>
    </source>
</evidence>
<dbReference type="InterPro" id="IPR046956">
    <property type="entry name" value="RLP23-like"/>
</dbReference>
<dbReference type="PANTHER" id="PTHR48063:SF101">
    <property type="entry name" value="LRR RECEPTOR-LIKE SERINE_THREONINE-PROTEIN KINASE FLS2"/>
    <property type="match status" value="1"/>
</dbReference>
<evidence type="ECO:0000256" key="10">
    <source>
        <dbReference type="ARBA" id="ARBA00023170"/>
    </source>
</evidence>
<keyword evidence="9" id="KW-0472">Membrane</keyword>
<organism evidence="12 13">
    <name type="scientific">Ficus carica</name>
    <name type="common">Common fig</name>
    <dbReference type="NCBI Taxonomy" id="3494"/>
    <lineage>
        <taxon>Eukaryota</taxon>
        <taxon>Viridiplantae</taxon>
        <taxon>Streptophyta</taxon>
        <taxon>Embryophyta</taxon>
        <taxon>Tracheophyta</taxon>
        <taxon>Spermatophyta</taxon>
        <taxon>Magnoliopsida</taxon>
        <taxon>eudicotyledons</taxon>
        <taxon>Gunneridae</taxon>
        <taxon>Pentapetalae</taxon>
        <taxon>rosids</taxon>
        <taxon>fabids</taxon>
        <taxon>Rosales</taxon>
        <taxon>Moraceae</taxon>
        <taxon>Ficeae</taxon>
        <taxon>Ficus</taxon>
    </lineage>
</organism>
<dbReference type="Pfam" id="PF00560">
    <property type="entry name" value="LRR_1"/>
    <property type="match status" value="5"/>
</dbReference>
<keyword evidence="10" id="KW-0675">Receptor</keyword>
<comment type="caution">
    <text evidence="12">The sequence shown here is derived from an EMBL/GenBank/DDBJ whole genome shotgun (WGS) entry which is preliminary data.</text>
</comment>
<protein>
    <submittedName>
        <fullName evidence="12">Uncharacterized protein</fullName>
    </submittedName>
</protein>
<evidence type="ECO:0000256" key="8">
    <source>
        <dbReference type="ARBA" id="ARBA00022989"/>
    </source>
</evidence>
<keyword evidence="13" id="KW-1185">Reference proteome</keyword>
<evidence type="ECO:0000256" key="6">
    <source>
        <dbReference type="ARBA" id="ARBA00022729"/>
    </source>
</evidence>
<dbReference type="Gene3D" id="3.80.10.10">
    <property type="entry name" value="Ribonuclease Inhibitor"/>
    <property type="match status" value="2"/>
</dbReference>
<evidence type="ECO:0000256" key="9">
    <source>
        <dbReference type="ARBA" id="ARBA00023136"/>
    </source>
</evidence>
<dbReference type="InterPro" id="IPR032675">
    <property type="entry name" value="LRR_dom_sf"/>
</dbReference>
<evidence type="ECO:0000256" key="2">
    <source>
        <dbReference type="ARBA" id="ARBA00009592"/>
    </source>
</evidence>
<keyword evidence="8" id="KW-1133">Transmembrane helix</keyword>
<dbReference type="Proteomes" id="UP001187192">
    <property type="component" value="Unassembled WGS sequence"/>
</dbReference>
<name>A0AA88EBY5_FICCA</name>
<dbReference type="FunFam" id="3.80.10.10:FF:000041">
    <property type="entry name" value="LRR receptor-like serine/threonine-protein kinase ERECTA"/>
    <property type="match status" value="1"/>
</dbReference>
<keyword evidence="4" id="KW-0433">Leucine-rich repeat</keyword>
<evidence type="ECO:0000256" key="7">
    <source>
        <dbReference type="ARBA" id="ARBA00022737"/>
    </source>
</evidence>
<evidence type="ECO:0000256" key="1">
    <source>
        <dbReference type="ARBA" id="ARBA00004251"/>
    </source>
</evidence>
<evidence type="ECO:0000256" key="11">
    <source>
        <dbReference type="ARBA" id="ARBA00023180"/>
    </source>
</evidence>
<dbReference type="InterPro" id="IPR003591">
    <property type="entry name" value="Leu-rich_rpt_typical-subtyp"/>
</dbReference>
<comment type="similarity">
    <text evidence="2">Belongs to the RLP family.</text>
</comment>
<dbReference type="PRINTS" id="PR00019">
    <property type="entry name" value="LEURICHRPT"/>
</dbReference>
<dbReference type="InterPro" id="IPR001611">
    <property type="entry name" value="Leu-rich_rpt"/>
</dbReference>
<comment type="subcellular location">
    <subcellularLocation>
        <location evidence="1">Cell membrane</location>
        <topology evidence="1">Single-pass type I membrane protein</topology>
    </subcellularLocation>
</comment>
<dbReference type="Pfam" id="PF13855">
    <property type="entry name" value="LRR_8"/>
    <property type="match status" value="2"/>
</dbReference>
<keyword evidence="11" id="KW-0325">Glycoprotein</keyword>
<keyword evidence="3" id="KW-1003">Cell membrane</keyword>
<accession>A0AA88EBY5</accession>
<dbReference type="SMART" id="SM00369">
    <property type="entry name" value="LRR_TYP"/>
    <property type="match status" value="5"/>
</dbReference>